<dbReference type="Proteomes" id="UP000191820">
    <property type="component" value="Chromosome"/>
</dbReference>
<dbReference type="Gene3D" id="3.40.50.150">
    <property type="entry name" value="Vaccinia Virus protein VP39"/>
    <property type="match status" value="1"/>
</dbReference>
<proteinExistence type="predicted"/>
<name>A0ABM6JME9_9GAMM</name>
<organism evidence="1 2">
    <name type="scientific">Shewanella japonica</name>
    <dbReference type="NCBI Taxonomy" id="93973"/>
    <lineage>
        <taxon>Bacteria</taxon>
        <taxon>Pseudomonadati</taxon>
        <taxon>Pseudomonadota</taxon>
        <taxon>Gammaproteobacteria</taxon>
        <taxon>Alteromonadales</taxon>
        <taxon>Shewanellaceae</taxon>
        <taxon>Shewanella</taxon>
    </lineage>
</organism>
<dbReference type="RefSeq" id="WP_080915860.1">
    <property type="nucleotide sequence ID" value="NZ_CP020472.1"/>
</dbReference>
<dbReference type="GO" id="GO:0032259">
    <property type="term" value="P:methylation"/>
    <property type="evidence" value="ECO:0007669"/>
    <property type="project" value="UniProtKB-KW"/>
</dbReference>
<reference evidence="1 2" key="1">
    <citation type="submission" date="2017-03" db="EMBL/GenBank/DDBJ databases">
        <title>Genome sequencing of Shewanella japonica KCTC 22435.</title>
        <authorList>
            <person name="Kim K.M."/>
        </authorList>
    </citation>
    <scope>NUCLEOTIDE SEQUENCE [LARGE SCALE GENOMIC DNA]</scope>
    <source>
        <strain evidence="1 2">KCTC 22435</strain>
    </source>
</reference>
<gene>
    <name evidence="1" type="ORF">SJ2017_2272</name>
</gene>
<sequence>MKRTLLLTTMLGLSSIGLSTISTNVVAHEHGHSTSDKAQAVKVNPQLAEAVASSFRSEKNSARDGYRHPAETLAFLGVQADDTVIELWPGGGWYAEILAPYLAEKGQYIGGIFETNPKEDTKRTQYYAKAGKKFQSWLADNKDAVGNAKTVTFQPPASVVLGEDNSADYVLTFRNLHNWAGQKQLENAFTASFNVLKDGGVFGVVEHRANPGMSFDSGYMDQAEMIALAEKVGFTLAASSEVNANPKDTKDYPKGVWTLPPRLALEAQDKDKYLAIGESDRMTLKFVKKAK</sequence>
<accession>A0ABM6JME9</accession>
<dbReference type="InterPro" id="IPR029063">
    <property type="entry name" value="SAM-dependent_MTases_sf"/>
</dbReference>
<keyword evidence="2" id="KW-1185">Reference proteome</keyword>
<dbReference type="SUPFAM" id="SSF53335">
    <property type="entry name" value="S-adenosyl-L-methionine-dependent methyltransferases"/>
    <property type="match status" value="1"/>
</dbReference>
<dbReference type="PIRSF" id="PIRSF031679">
    <property type="entry name" value="Mtase_Alr7345_prd"/>
    <property type="match status" value="1"/>
</dbReference>
<keyword evidence="1" id="KW-0808">Transferase</keyword>
<dbReference type="GO" id="GO:0008168">
    <property type="term" value="F:methyltransferase activity"/>
    <property type="evidence" value="ECO:0007669"/>
    <property type="project" value="UniProtKB-KW"/>
</dbReference>
<dbReference type="EMBL" id="CP020472">
    <property type="protein sequence ID" value="ARD22562.1"/>
    <property type="molecule type" value="Genomic_DNA"/>
</dbReference>
<protein>
    <submittedName>
        <fullName evidence="1">Methyltransferase</fullName>
    </submittedName>
</protein>
<evidence type="ECO:0000313" key="2">
    <source>
        <dbReference type="Proteomes" id="UP000191820"/>
    </source>
</evidence>
<keyword evidence="1" id="KW-0489">Methyltransferase</keyword>
<evidence type="ECO:0000313" key="1">
    <source>
        <dbReference type="EMBL" id="ARD22562.1"/>
    </source>
</evidence>
<dbReference type="InterPro" id="IPR016980">
    <property type="entry name" value="S-AdoMet-dep_MeTrfase_Alr7345"/>
</dbReference>